<dbReference type="Proteomes" id="UP001162164">
    <property type="component" value="Unassembled WGS sequence"/>
</dbReference>
<gene>
    <name evidence="2" type="ORF">NQ317_008895</name>
</gene>
<keyword evidence="3" id="KW-1185">Reference proteome</keyword>
<evidence type="ECO:0000313" key="2">
    <source>
        <dbReference type="EMBL" id="KAJ8968265.1"/>
    </source>
</evidence>
<feature type="coiled-coil region" evidence="1">
    <location>
        <begin position="117"/>
        <end position="148"/>
    </location>
</feature>
<keyword evidence="1" id="KW-0175">Coiled coil</keyword>
<evidence type="ECO:0008006" key="4">
    <source>
        <dbReference type="Google" id="ProtNLM"/>
    </source>
</evidence>
<organism evidence="2 3">
    <name type="scientific">Molorchus minor</name>
    <dbReference type="NCBI Taxonomy" id="1323400"/>
    <lineage>
        <taxon>Eukaryota</taxon>
        <taxon>Metazoa</taxon>
        <taxon>Ecdysozoa</taxon>
        <taxon>Arthropoda</taxon>
        <taxon>Hexapoda</taxon>
        <taxon>Insecta</taxon>
        <taxon>Pterygota</taxon>
        <taxon>Neoptera</taxon>
        <taxon>Endopterygota</taxon>
        <taxon>Coleoptera</taxon>
        <taxon>Polyphaga</taxon>
        <taxon>Cucujiformia</taxon>
        <taxon>Chrysomeloidea</taxon>
        <taxon>Cerambycidae</taxon>
        <taxon>Lamiinae</taxon>
        <taxon>Monochamini</taxon>
        <taxon>Molorchus</taxon>
    </lineage>
</organism>
<accession>A0ABQ9IY47</accession>
<comment type="caution">
    <text evidence="2">The sequence shown here is derived from an EMBL/GenBank/DDBJ whole genome shotgun (WGS) entry which is preliminary data.</text>
</comment>
<name>A0ABQ9IY47_9CUCU</name>
<evidence type="ECO:0000313" key="3">
    <source>
        <dbReference type="Proteomes" id="UP001162164"/>
    </source>
</evidence>
<dbReference type="EMBL" id="JAPWTJ010002035">
    <property type="protein sequence ID" value="KAJ8968265.1"/>
    <property type="molecule type" value="Genomic_DNA"/>
</dbReference>
<protein>
    <recommendedName>
        <fullName evidence="4">Flagellar FliJ protein</fullName>
    </recommendedName>
</protein>
<proteinExistence type="predicted"/>
<evidence type="ECO:0000256" key="1">
    <source>
        <dbReference type="SAM" id="Coils"/>
    </source>
</evidence>
<reference evidence="2" key="1">
    <citation type="journal article" date="2023" name="Insect Mol. Biol.">
        <title>Genome sequencing provides insights into the evolution of gene families encoding plant cell wall-degrading enzymes in longhorned beetles.</title>
        <authorList>
            <person name="Shin N.R."/>
            <person name="Okamura Y."/>
            <person name="Kirsch R."/>
            <person name="Pauchet Y."/>
        </authorList>
    </citation>
    <scope>NUCLEOTIDE SEQUENCE</scope>
    <source>
        <strain evidence="2">MMC_N1</strain>
    </source>
</reference>
<sequence length="157" mass="18769">MDELSFNFEQFRVSAVDKVKKIDKKLNCRHEHKNYNNDQQPQQNLPVRQILKEFEVQRQAKVKNSVQARISDLQTFSNKQIANKKQAWLKMQQAFITDMHQKESSIFQALNECEKNNVRMRSKLVQHYQELADLRKNHEIELEAREKTDAAFKLHCR</sequence>